<dbReference type="RefSeq" id="WP_184452597.1">
    <property type="nucleotide sequence ID" value="NZ_JACHMK010000001.1"/>
</dbReference>
<dbReference type="SUPFAM" id="SSF47823">
    <property type="entry name" value="lambda integrase-like, N-terminal domain"/>
    <property type="match status" value="1"/>
</dbReference>
<dbReference type="PANTHER" id="PTHR30349">
    <property type="entry name" value="PHAGE INTEGRASE-RELATED"/>
    <property type="match status" value="1"/>
</dbReference>
<keyword evidence="4 9" id="KW-0159">Chromosome partition</keyword>
<comment type="subunit">
    <text evidence="9">Forms a cyclic heterotetrameric complex composed of two molecules of XerC and two molecules of XerD.</text>
</comment>
<dbReference type="InterPro" id="IPR044068">
    <property type="entry name" value="CB"/>
</dbReference>
<evidence type="ECO:0000256" key="8">
    <source>
        <dbReference type="ARBA" id="ARBA00023306"/>
    </source>
</evidence>
<dbReference type="PANTHER" id="PTHR30349:SF81">
    <property type="entry name" value="TYROSINE RECOMBINASE XERC"/>
    <property type="match status" value="1"/>
</dbReference>
<feature type="active site" evidence="9">
    <location>
        <position position="279"/>
    </location>
</feature>
<feature type="active site" evidence="9">
    <location>
        <position position="181"/>
    </location>
</feature>
<dbReference type="Proteomes" id="UP000617426">
    <property type="component" value="Unassembled WGS sequence"/>
</dbReference>
<protein>
    <recommendedName>
        <fullName evidence="9">Tyrosine recombinase XerC</fullName>
    </recommendedName>
</protein>
<proteinExistence type="inferred from homology"/>
<evidence type="ECO:0000256" key="6">
    <source>
        <dbReference type="ARBA" id="ARBA00023125"/>
    </source>
</evidence>
<comment type="similarity">
    <text evidence="9">Belongs to the 'phage' integrase family. XerC subfamily.</text>
</comment>
<dbReference type="Gene3D" id="1.10.443.10">
    <property type="entry name" value="Intergrase catalytic core"/>
    <property type="match status" value="1"/>
</dbReference>
<dbReference type="PROSITE" id="PS51898">
    <property type="entry name" value="TYR_RECOMBINASE"/>
    <property type="match status" value="1"/>
</dbReference>
<keyword evidence="7 9" id="KW-0233">DNA recombination</keyword>
<keyword evidence="5 9" id="KW-0229">DNA integration</keyword>
<gene>
    <name evidence="9" type="primary">xerC</name>
    <name evidence="12" type="ORF">HD592_001252</name>
</gene>
<evidence type="ECO:0000256" key="9">
    <source>
        <dbReference type="HAMAP-Rule" id="MF_01808"/>
    </source>
</evidence>
<dbReference type="InterPro" id="IPR010998">
    <property type="entry name" value="Integrase_recombinase_N"/>
</dbReference>
<dbReference type="AlphaFoldDB" id="A0A923IX33"/>
<dbReference type="Gene3D" id="1.10.150.130">
    <property type="match status" value="1"/>
</dbReference>
<dbReference type="GO" id="GO:0051301">
    <property type="term" value="P:cell division"/>
    <property type="evidence" value="ECO:0007669"/>
    <property type="project" value="UniProtKB-KW"/>
</dbReference>
<dbReference type="NCBIfam" id="NF001399">
    <property type="entry name" value="PRK00283.1"/>
    <property type="match status" value="1"/>
</dbReference>
<feature type="active site" evidence="9">
    <location>
        <position position="256"/>
    </location>
</feature>
<dbReference type="GO" id="GO:0006313">
    <property type="term" value="P:DNA transposition"/>
    <property type="evidence" value="ECO:0007669"/>
    <property type="project" value="UniProtKB-UniRule"/>
</dbReference>
<evidence type="ECO:0000256" key="4">
    <source>
        <dbReference type="ARBA" id="ARBA00022829"/>
    </source>
</evidence>
<comment type="caution">
    <text evidence="12">The sequence shown here is derived from an EMBL/GenBank/DDBJ whole genome shotgun (WGS) entry which is preliminary data.</text>
</comment>
<dbReference type="GO" id="GO:0005737">
    <property type="term" value="C:cytoplasm"/>
    <property type="evidence" value="ECO:0007669"/>
    <property type="project" value="UniProtKB-SubCell"/>
</dbReference>
<accession>A0A923IX33</accession>
<dbReference type="CDD" id="cd00798">
    <property type="entry name" value="INT_XerDC_C"/>
    <property type="match status" value="1"/>
</dbReference>
<evidence type="ECO:0000256" key="5">
    <source>
        <dbReference type="ARBA" id="ARBA00022908"/>
    </source>
</evidence>
<evidence type="ECO:0000313" key="12">
    <source>
        <dbReference type="EMBL" id="MBB6334687.1"/>
    </source>
</evidence>
<dbReference type="InterPro" id="IPR011010">
    <property type="entry name" value="DNA_brk_join_enz"/>
</dbReference>
<evidence type="ECO:0000259" key="11">
    <source>
        <dbReference type="PROSITE" id="PS51900"/>
    </source>
</evidence>
<dbReference type="EMBL" id="JACHMK010000001">
    <property type="protein sequence ID" value="MBB6334687.1"/>
    <property type="molecule type" value="Genomic_DNA"/>
</dbReference>
<keyword evidence="6 9" id="KW-0238">DNA-binding</keyword>
<dbReference type="InterPro" id="IPR050090">
    <property type="entry name" value="Tyrosine_recombinase_XerCD"/>
</dbReference>
<evidence type="ECO:0000256" key="2">
    <source>
        <dbReference type="ARBA" id="ARBA00022490"/>
    </source>
</evidence>
<dbReference type="InterPro" id="IPR023009">
    <property type="entry name" value="Tyrosine_recombinase_XerC/XerD"/>
</dbReference>
<evidence type="ECO:0000256" key="3">
    <source>
        <dbReference type="ARBA" id="ARBA00022618"/>
    </source>
</evidence>
<keyword evidence="13" id="KW-1185">Reference proteome</keyword>
<dbReference type="PROSITE" id="PS51900">
    <property type="entry name" value="CB"/>
    <property type="match status" value="1"/>
</dbReference>
<evidence type="ECO:0000313" key="13">
    <source>
        <dbReference type="Proteomes" id="UP000617426"/>
    </source>
</evidence>
<evidence type="ECO:0000256" key="7">
    <source>
        <dbReference type="ARBA" id="ARBA00023172"/>
    </source>
</evidence>
<dbReference type="SUPFAM" id="SSF56349">
    <property type="entry name" value="DNA breaking-rejoining enzymes"/>
    <property type="match status" value="1"/>
</dbReference>
<evidence type="ECO:0000259" key="10">
    <source>
        <dbReference type="PROSITE" id="PS51898"/>
    </source>
</evidence>
<dbReference type="InterPro" id="IPR002104">
    <property type="entry name" value="Integrase_catalytic"/>
</dbReference>
<dbReference type="GO" id="GO:0009037">
    <property type="term" value="F:tyrosine-based site-specific recombinase activity"/>
    <property type="evidence" value="ECO:0007669"/>
    <property type="project" value="UniProtKB-UniRule"/>
</dbReference>
<keyword evidence="3 9" id="KW-0132">Cell division</keyword>
<evidence type="ECO:0000256" key="1">
    <source>
        <dbReference type="ARBA" id="ARBA00004496"/>
    </source>
</evidence>
<reference evidence="12" key="1">
    <citation type="submission" date="2020-08" db="EMBL/GenBank/DDBJ databases">
        <title>Sequencing the genomes of 1000 actinobacteria strains.</title>
        <authorList>
            <person name="Klenk H.-P."/>
        </authorList>
    </citation>
    <scope>NUCLEOTIDE SEQUENCE</scope>
    <source>
        <strain evidence="12">DSM 10695</strain>
    </source>
</reference>
<feature type="domain" description="Tyr recombinase" evidence="10">
    <location>
        <begin position="114"/>
        <end position="301"/>
    </location>
</feature>
<dbReference type="InterPro" id="IPR013762">
    <property type="entry name" value="Integrase-like_cat_sf"/>
</dbReference>
<feature type="domain" description="Core-binding (CB)" evidence="11">
    <location>
        <begin position="2"/>
        <end position="93"/>
    </location>
</feature>
<organism evidence="12 13">
    <name type="scientific">Schaalia hyovaginalis</name>
    <dbReference type="NCBI Taxonomy" id="29316"/>
    <lineage>
        <taxon>Bacteria</taxon>
        <taxon>Bacillati</taxon>
        <taxon>Actinomycetota</taxon>
        <taxon>Actinomycetes</taxon>
        <taxon>Actinomycetales</taxon>
        <taxon>Actinomycetaceae</taxon>
        <taxon>Schaalia</taxon>
    </lineage>
</organism>
<dbReference type="GO" id="GO:0003677">
    <property type="term" value="F:DNA binding"/>
    <property type="evidence" value="ECO:0007669"/>
    <property type="project" value="UniProtKB-UniRule"/>
</dbReference>
<sequence>MNEFEELQREWLSHLRIEKGASPHTLSNYRRDLDRYRIDLEERGIGTPGAVGPQDVERHLADFASGVLSGKPAAPSTVARASAAIRGFHKFLVAEGVTAHDPAAGLHVPKQGMRLPKALSVDQVDALLKAARLGDDACALRDAALLEVLYATGARVSEALGLTIDDLDLDDETPVVRLYGKGRKERFVPLGSMAQDALAAYLVRARPSLASKGRGTPSVFLNSRGAPLSRQSAWEVIQKAADAAGLHGHVSPHTLRHSFATHLLEGGASIRDVQELLGHASVQTTQIYTKVTPTMLLEVYRSSHPRALAKGETHPQ</sequence>
<feature type="active site" evidence="9">
    <location>
        <position position="155"/>
    </location>
</feature>
<keyword evidence="2 9" id="KW-0963">Cytoplasm</keyword>
<dbReference type="Pfam" id="PF02899">
    <property type="entry name" value="Phage_int_SAM_1"/>
    <property type="match status" value="1"/>
</dbReference>
<keyword evidence="8 9" id="KW-0131">Cell cycle</keyword>
<comment type="function">
    <text evidence="9">Site-specific tyrosine recombinase, which acts by catalyzing the cutting and rejoining of the recombining DNA molecules. The XerC-XerD complex is essential to convert dimers of the bacterial chromosome into monomers to permit their segregation at cell division. It also contributes to the segregational stability of plasmids.</text>
</comment>
<dbReference type="GO" id="GO:0007059">
    <property type="term" value="P:chromosome segregation"/>
    <property type="evidence" value="ECO:0007669"/>
    <property type="project" value="UniProtKB-UniRule"/>
</dbReference>
<dbReference type="HAMAP" id="MF_01808">
    <property type="entry name" value="Recomb_XerC_XerD"/>
    <property type="match status" value="1"/>
</dbReference>
<feature type="active site" description="O-(3'-phospho-DNA)-tyrosine intermediate" evidence="9">
    <location>
        <position position="288"/>
    </location>
</feature>
<dbReference type="InterPro" id="IPR004107">
    <property type="entry name" value="Integrase_SAM-like_N"/>
</dbReference>
<feature type="active site" evidence="9">
    <location>
        <position position="253"/>
    </location>
</feature>
<name>A0A923IX33_9ACTO</name>
<comment type="subcellular location">
    <subcellularLocation>
        <location evidence="1 9">Cytoplasm</location>
    </subcellularLocation>
</comment>
<dbReference type="Pfam" id="PF00589">
    <property type="entry name" value="Phage_integrase"/>
    <property type="match status" value="1"/>
</dbReference>